<reference evidence="1 2" key="1">
    <citation type="submission" date="2013-01" db="EMBL/GenBank/DDBJ databases">
        <title>The Genome Sequence of Clostridium clostridioforme 90A8.</title>
        <authorList>
            <consortium name="The Broad Institute Genome Sequencing Platform"/>
            <person name="Earl A."/>
            <person name="Ward D."/>
            <person name="Feldgarden M."/>
            <person name="Gevers D."/>
            <person name="Courvalin P."/>
            <person name="Lambert T."/>
            <person name="Walker B."/>
            <person name="Young S.K."/>
            <person name="Zeng Q."/>
            <person name="Gargeya S."/>
            <person name="Fitzgerald M."/>
            <person name="Haas B."/>
            <person name="Abouelleil A."/>
            <person name="Alvarado L."/>
            <person name="Arachchi H.M."/>
            <person name="Berlin A.M."/>
            <person name="Chapman S.B."/>
            <person name="Dewar J."/>
            <person name="Goldberg J."/>
            <person name="Griggs A."/>
            <person name="Gujja S."/>
            <person name="Hansen M."/>
            <person name="Howarth C."/>
            <person name="Imamovic A."/>
            <person name="Larimer J."/>
            <person name="McCowan C."/>
            <person name="Murphy C."/>
            <person name="Neiman D."/>
            <person name="Pearson M."/>
            <person name="Priest M."/>
            <person name="Roberts A."/>
            <person name="Saif S."/>
            <person name="Shea T."/>
            <person name="Sisk P."/>
            <person name="Sykes S."/>
            <person name="Wortman J."/>
            <person name="Nusbaum C."/>
            <person name="Birren B."/>
        </authorList>
    </citation>
    <scope>NUCLEOTIDE SEQUENCE [LARGE SCALE GENOMIC DNA]</scope>
    <source>
        <strain evidence="1 2">90A8</strain>
    </source>
</reference>
<gene>
    <name evidence="1" type="ORF">HMPREF1090_00336</name>
</gene>
<dbReference type="AlphaFoldDB" id="A0A0E2HW21"/>
<evidence type="ECO:0000313" key="1">
    <source>
        <dbReference type="EMBL" id="ENZ20401.1"/>
    </source>
</evidence>
<sequence>MMKKRKRLMRASLVLMALCIYLQWGRGVSVRNTISSSWDGKRTEYMTIVANKLYIGDKEAFARKMIETCINNEFRDVRFSYDMGYPAEITMDIYTNETARRLGIRCCEVRYAQPEKDRYRYNVKDDRERFVMTVK</sequence>
<dbReference type="HOGENOM" id="CLU_145931_1_0_9"/>
<name>A0A0E2HW21_9FIRM</name>
<organism evidence="1 2">
    <name type="scientific">[Clostridium] clostridioforme 90A8</name>
    <dbReference type="NCBI Taxonomy" id="999408"/>
    <lineage>
        <taxon>Bacteria</taxon>
        <taxon>Bacillati</taxon>
        <taxon>Bacillota</taxon>
        <taxon>Clostridia</taxon>
        <taxon>Lachnospirales</taxon>
        <taxon>Lachnospiraceae</taxon>
        <taxon>Enterocloster</taxon>
    </lineage>
</organism>
<dbReference type="Proteomes" id="UP000013085">
    <property type="component" value="Unassembled WGS sequence"/>
</dbReference>
<dbReference type="EMBL" id="AGYR01000001">
    <property type="protein sequence ID" value="ENZ20401.1"/>
    <property type="molecule type" value="Genomic_DNA"/>
</dbReference>
<protein>
    <submittedName>
        <fullName evidence="1">Uncharacterized protein</fullName>
    </submittedName>
</protein>
<comment type="caution">
    <text evidence="1">The sequence shown here is derived from an EMBL/GenBank/DDBJ whole genome shotgun (WGS) entry which is preliminary data.</text>
</comment>
<accession>A0A0E2HW21</accession>
<dbReference type="PATRIC" id="fig|999408.3.peg.366"/>
<proteinExistence type="predicted"/>
<evidence type="ECO:0000313" key="2">
    <source>
        <dbReference type="Proteomes" id="UP000013085"/>
    </source>
</evidence>